<proteinExistence type="predicted"/>
<feature type="region of interest" description="Disordered" evidence="1">
    <location>
        <begin position="214"/>
        <end position="273"/>
    </location>
</feature>
<organism evidence="5 6">
    <name type="scientific">Cirrhinus molitorella</name>
    <name type="common">mud carp</name>
    <dbReference type="NCBI Taxonomy" id="172907"/>
    <lineage>
        <taxon>Eukaryota</taxon>
        <taxon>Metazoa</taxon>
        <taxon>Chordata</taxon>
        <taxon>Craniata</taxon>
        <taxon>Vertebrata</taxon>
        <taxon>Euteleostomi</taxon>
        <taxon>Actinopterygii</taxon>
        <taxon>Neopterygii</taxon>
        <taxon>Teleostei</taxon>
        <taxon>Ostariophysi</taxon>
        <taxon>Cypriniformes</taxon>
        <taxon>Cyprinidae</taxon>
        <taxon>Labeoninae</taxon>
        <taxon>Labeonini</taxon>
        <taxon>Cirrhinus</taxon>
    </lineage>
</organism>
<dbReference type="InterPro" id="IPR013783">
    <property type="entry name" value="Ig-like_fold"/>
</dbReference>
<dbReference type="PANTHER" id="PTHR37996:SF1">
    <property type="entry name" value="B- AND T-LYMPHOCYTE ATTENUATOR"/>
    <property type="match status" value="1"/>
</dbReference>
<protein>
    <recommendedName>
        <fullName evidence="4">Ig-like domain-containing protein</fullName>
    </recommendedName>
</protein>
<reference evidence="5" key="1">
    <citation type="submission" date="2023-08" db="EMBL/GenBank/DDBJ databases">
        <title>Chromosome-level Genome Assembly of mud carp (Cirrhinus molitorella).</title>
        <authorList>
            <person name="Liu H."/>
        </authorList>
    </citation>
    <scope>NUCLEOTIDE SEQUENCE</scope>
    <source>
        <strain evidence="5">Prfri</strain>
        <tissue evidence="5">Muscle</tissue>
    </source>
</reference>
<dbReference type="InterPro" id="IPR039257">
    <property type="entry name" value="BTLA"/>
</dbReference>
<evidence type="ECO:0000256" key="1">
    <source>
        <dbReference type="SAM" id="MobiDB-lite"/>
    </source>
</evidence>
<dbReference type="GO" id="GO:0038023">
    <property type="term" value="F:signaling receptor activity"/>
    <property type="evidence" value="ECO:0007669"/>
    <property type="project" value="InterPro"/>
</dbReference>
<feature type="region of interest" description="Disordered" evidence="1">
    <location>
        <begin position="286"/>
        <end position="312"/>
    </location>
</feature>
<gene>
    <name evidence="5" type="ORF">Q8A67_004807</name>
</gene>
<feature type="compositionally biased region" description="Polar residues" evidence="1">
    <location>
        <begin position="253"/>
        <end position="269"/>
    </location>
</feature>
<comment type="caution">
    <text evidence="5">The sequence shown here is derived from an EMBL/GenBank/DDBJ whole genome shotgun (WGS) entry which is preliminary data.</text>
</comment>
<dbReference type="InterPro" id="IPR007110">
    <property type="entry name" value="Ig-like_dom"/>
</dbReference>
<keyword evidence="2" id="KW-0812">Transmembrane</keyword>
<name>A0AA88TTE5_9TELE</name>
<accession>A0AA88TTE5</accession>
<dbReference type="PROSITE" id="PS50835">
    <property type="entry name" value="IG_LIKE"/>
    <property type="match status" value="1"/>
</dbReference>
<evidence type="ECO:0000313" key="5">
    <source>
        <dbReference type="EMBL" id="KAK2908970.1"/>
    </source>
</evidence>
<feature type="compositionally biased region" description="Polar residues" evidence="1">
    <location>
        <begin position="227"/>
        <end position="242"/>
    </location>
</feature>
<dbReference type="Proteomes" id="UP001187343">
    <property type="component" value="Unassembled WGS sequence"/>
</dbReference>
<dbReference type="PANTHER" id="PTHR37996">
    <property type="entry name" value="B- AND T-LYMPHOCYTE ATTENUATOR"/>
    <property type="match status" value="1"/>
</dbReference>
<keyword evidence="3" id="KW-0732">Signal</keyword>
<evidence type="ECO:0000313" key="6">
    <source>
        <dbReference type="Proteomes" id="UP001187343"/>
    </source>
</evidence>
<dbReference type="AlphaFoldDB" id="A0AA88TTE5"/>
<evidence type="ECO:0000256" key="3">
    <source>
        <dbReference type="SAM" id="SignalP"/>
    </source>
</evidence>
<sequence>MKQVREKRKTKMIICNLAVSLLLLSLNASGTTNGSEINCVSVVKVPRNTVFITPVMTRLKINCTTTVKGCHRNPKISWCKLYGNGCKALNYSNHMRTEWTSITEHDGMAFLIFLNISMEDSGFYRCKEGDMSIGHAINVTVTDNEEDKFSHNQSSTTDLNLPPKDDLGWFWPYVYICSGIAGLVVIVITVTLLIIRCKGTKSTRKDMTIKTQYMETQRGDLPLPPRSQHNTRSPSDQLTSTLYHECKTPPIRGSSSAGRVSNGSHNTVGTERGDEVNALVYASLNHQAKPRVPRRTARQEPEPSEYAAIRFR</sequence>
<dbReference type="SUPFAM" id="SSF48726">
    <property type="entry name" value="Immunoglobulin"/>
    <property type="match status" value="1"/>
</dbReference>
<feature type="chain" id="PRO_5041675554" description="Ig-like domain-containing protein" evidence="3">
    <location>
        <begin position="35"/>
        <end position="312"/>
    </location>
</feature>
<keyword evidence="2" id="KW-0472">Membrane</keyword>
<evidence type="ECO:0000259" key="4">
    <source>
        <dbReference type="PROSITE" id="PS50835"/>
    </source>
</evidence>
<dbReference type="GO" id="GO:0005886">
    <property type="term" value="C:plasma membrane"/>
    <property type="evidence" value="ECO:0007669"/>
    <property type="project" value="InterPro"/>
</dbReference>
<feature type="signal peptide" evidence="3">
    <location>
        <begin position="1"/>
        <end position="34"/>
    </location>
</feature>
<dbReference type="InterPro" id="IPR036179">
    <property type="entry name" value="Ig-like_dom_sf"/>
</dbReference>
<feature type="domain" description="Ig-like" evidence="4">
    <location>
        <begin position="46"/>
        <end position="142"/>
    </location>
</feature>
<keyword evidence="6" id="KW-1185">Reference proteome</keyword>
<dbReference type="Gene3D" id="2.60.40.10">
    <property type="entry name" value="Immunoglobulins"/>
    <property type="match status" value="1"/>
</dbReference>
<dbReference type="EMBL" id="JAUYZG010000004">
    <property type="protein sequence ID" value="KAK2908970.1"/>
    <property type="molecule type" value="Genomic_DNA"/>
</dbReference>
<feature type="transmembrane region" description="Helical" evidence="2">
    <location>
        <begin position="169"/>
        <end position="195"/>
    </location>
</feature>
<keyword evidence="2" id="KW-1133">Transmembrane helix</keyword>
<dbReference type="GO" id="GO:0002768">
    <property type="term" value="P:immune response-regulating cell surface receptor signaling pathway"/>
    <property type="evidence" value="ECO:0007669"/>
    <property type="project" value="InterPro"/>
</dbReference>
<evidence type="ECO:0000256" key="2">
    <source>
        <dbReference type="SAM" id="Phobius"/>
    </source>
</evidence>